<evidence type="ECO:0000259" key="1">
    <source>
        <dbReference type="Pfam" id="PF12680"/>
    </source>
</evidence>
<reference evidence="2" key="1">
    <citation type="submission" date="2021-01" db="EMBL/GenBank/DDBJ databases">
        <title>Tabrizicola alba sp. nov. a motile alkaliphilic bacterium isolated from a soda lake.</title>
        <authorList>
            <person name="Szuroczki S."/>
            <person name="Abbaszade G."/>
            <person name="Schumann P."/>
            <person name="Toth E."/>
        </authorList>
    </citation>
    <scope>NUCLEOTIDE SEQUENCE</scope>
    <source>
        <strain evidence="2">DMG-N-6</strain>
    </source>
</reference>
<keyword evidence="3" id="KW-1185">Reference proteome</keyword>
<accession>A0A8K0VFT5</accession>
<dbReference type="RefSeq" id="WP_202689527.1">
    <property type="nucleotide sequence ID" value="NZ_JAESVN010000006.1"/>
</dbReference>
<protein>
    <submittedName>
        <fullName evidence="2">Nuclear transport factor 2 family protein</fullName>
    </submittedName>
</protein>
<organism evidence="2 3">
    <name type="scientific">Szabonella alba</name>
    <dbReference type="NCBI Taxonomy" id="2804194"/>
    <lineage>
        <taxon>Bacteria</taxon>
        <taxon>Pseudomonadati</taxon>
        <taxon>Pseudomonadota</taxon>
        <taxon>Alphaproteobacteria</taxon>
        <taxon>Rhodobacterales</taxon>
        <taxon>Paracoccaceae</taxon>
        <taxon>Szabonella</taxon>
    </lineage>
</organism>
<comment type="caution">
    <text evidence="2">The sequence shown here is derived from an EMBL/GenBank/DDBJ whole genome shotgun (WGS) entry which is preliminary data.</text>
</comment>
<dbReference type="Gene3D" id="3.10.450.50">
    <property type="match status" value="1"/>
</dbReference>
<dbReference type="Proteomes" id="UP000648908">
    <property type="component" value="Unassembled WGS sequence"/>
</dbReference>
<dbReference type="EMBL" id="JAESVN010000006">
    <property type="protein sequence ID" value="MBL4918552.1"/>
    <property type="molecule type" value="Genomic_DNA"/>
</dbReference>
<gene>
    <name evidence="2" type="ORF">JL811_15105</name>
</gene>
<evidence type="ECO:0000313" key="3">
    <source>
        <dbReference type="Proteomes" id="UP000648908"/>
    </source>
</evidence>
<dbReference type="SUPFAM" id="SSF54427">
    <property type="entry name" value="NTF2-like"/>
    <property type="match status" value="1"/>
</dbReference>
<proteinExistence type="predicted"/>
<dbReference type="InterPro" id="IPR032710">
    <property type="entry name" value="NTF2-like_dom_sf"/>
</dbReference>
<feature type="domain" description="SnoaL-like" evidence="1">
    <location>
        <begin position="11"/>
        <end position="104"/>
    </location>
</feature>
<name>A0A8K0VFT5_9RHOB</name>
<evidence type="ECO:0000313" key="2">
    <source>
        <dbReference type="EMBL" id="MBL4918552.1"/>
    </source>
</evidence>
<dbReference type="AlphaFoldDB" id="A0A8K0VFT5"/>
<dbReference type="Pfam" id="PF12680">
    <property type="entry name" value="SnoaL_2"/>
    <property type="match status" value="1"/>
</dbReference>
<sequence>MTTIETPEILTRFVDAVNRGDTEGFLACFTEDGVVNDWGRPFHGHDGIRRWSDGEFIGAKGKLTVQSTALHGNTVVMKANWASRVFTGDSVFTFTLSGGRIREMKITE</sequence>
<dbReference type="InterPro" id="IPR037401">
    <property type="entry name" value="SnoaL-like"/>
</dbReference>